<evidence type="ECO:0000313" key="2">
    <source>
        <dbReference type="EMBL" id="KAI8575574.1"/>
    </source>
</evidence>
<feature type="compositionally biased region" description="Polar residues" evidence="1">
    <location>
        <begin position="422"/>
        <end position="437"/>
    </location>
</feature>
<feature type="compositionally biased region" description="Basic and acidic residues" evidence="1">
    <location>
        <begin position="196"/>
        <end position="205"/>
    </location>
</feature>
<feature type="compositionally biased region" description="Basic and acidic residues" evidence="1">
    <location>
        <begin position="391"/>
        <end position="420"/>
    </location>
</feature>
<organism evidence="2 3">
    <name type="scientific">Umbelopsis ramanniana AG</name>
    <dbReference type="NCBI Taxonomy" id="1314678"/>
    <lineage>
        <taxon>Eukaryota</taxon>
        <taxon>Fungi</taxon>
        <taxon>Fungi incertae sedis</taxon>
        <taxon>Mucoromycota</taxon>
        <taxon>Mucoromycotina</taxon>
        <taxon>Umbelopsidomycetes</taxon>
        <taxon>Umbelopsidales</taxon>
        <taxon>Umbelopsidaceae</taxon>
        <taxon>Umbelopsis</taxon>
    </lineage>
</organism>
<feature type="compositionally biased region" description="Basic residues" evidence="1">
    <location>
        <begin position="1"/>
        <end position="10"/>
    </location>
</feature>
<feature type="compositionally biased region" description="Basic and acidic residues" evidence="1">
    <location>
        <begin position="442"/>
        <end position="479"/>
    </location>
</feature>
<evidence type="ECO:0000256" key="1">
    <source>
        <dbReference type="SAM" id="MobiDB-lite"/>
    </source>
</evidence>
<comment type="caution">
    <text evidence="2">The sequence shown here is derived from an EMBL/GenBank/DDBJ whole genome shotgun (WGS) entry which is preliminary data.</text>
</comment>
<feature type="compositionally biased region" description="Basic and acidic residues" evidence="1">
    <location>
        <begin position="233"/>
        <end position="242"/>
    </location>
</feature>
<dbReference type="Proteomes" id="UP001206595">
    <property type="component" value="Unassembled WGS sequence"/>
</dbReference>
<feature type="compositionally biased region" description="Low complexity" evidence="1">
    <location>
        <begin position="599"/>
        <end position="613"/>
    </location>
</feature>
<protein>
    <submittedName>
        <fullName evidence="2">Uncharacterized protein</fullName>
    </submittedName>
</protein>
<feature type="compositionally biased region" description="Polar residues" evidence="1">
    <location>
        <begin position="359"/>
        <end position="376"/>
    </location>
</feature>
<feature type="region of interest" description="Disordered" evidence="1">
    <location>
        <begin position="1"/>
        <end position="657"/>
    </location>
</feature>
<feature type="compositionally biased region" description="Polar residues" evidence="1">
    <location>
        <begin position="263"/>
        <end position="274"/>
    </location>
</feature>
<feature type="compositionally biased region" description="Low complexity" evidence="1">
    <location>
        <begin position="206"/>
        <end position="215"/>
    </location>
</feature>
<feature type="compositionally biased region" description="Acidic residues" evidence="1">
    <location>
        <begin position="279"/>
        <end position="293"/>
    </location>
</feature>
<feature type="compositionally biased region" description="Basic and acidic residues" evidence="1">
    <location>
        <begin position="121"/>
        <end position="136"/>
    </location>
</feature>
<feature type="compositionally biased region" description="Basic and acidic residues" evidence="1">
    <location>
        <begin position="251"/>
        <end position="262"/>
    </location>
</feature>
<feature type="compositionally biased region" description="Basic and acidic residues" evidence="1">
    <location>
        <begin position="614"/>
        <end position="645"/>
    </location>
</feature>
<gene>
    <name evidence="2" type="ORF">K450DRAFT_261015</name>
</gene>
<sequence>MSGRNFHRNHQPSSNAFNPERLGSDRNRRNYNGGGRTIARDRNLQNDRQITFLDSSQMEHTNDQSGEQRSRSHNSPPPQRGRPDRTPNPQSYRSSNGHPRSDPPSQSGVDSRNFHRSNSHRSPERSIAQRDRKPIITERSNNVAQRLPPTPSSRQSDRNDVRYNRQGPYSRSDNSNRRWERPSARDEAVRNTSPPRRNENARQDSRTSSSQSSRGSHTEDRSNRDGNTTAEGSESRHARKDPPVQSSCDTQSREITTKEEHSSLSQIDTLSFITSKDIDQDDLDFEGYDDVVTDADLPQPDATQPEQRDNNSLDLNDASDSTGRSHREESTTKSTASTRKEPEHSGPQSPHNIEDRNQPVVSPNNSVRGNQKASSNVDREPPPPWKKHYSRRDGRVYYHNEETDISDRKRKAEDERDRSTSNHRGPSSRSGHQSNGPSGKGKARESDPPITMPDEKRPKHDYNDSKSRNDHHESRHRFPEPQSRPNIPMPLVSQEELFSQQGFDRRSNRPSFPVRGSRPMEPTVRRRPRDSPPPVPLPLDRVPNRPRSPPRRGRPSEDISRPDDPRRRRDNHPIPARYPRRPVDNPNDVPLPPRDRSTRPSQPSSSNNTSQDTRQYRDSNRPLNRRDDVITNSRAERNGNHKDNEPVPYHQSRHRQG</sequence>
<feature type="compositionally biased region" description="Polar residues" evidence="1">
    <location>
        <begin position="46"/>
        <end position="59"/>
    </location>
</feature>
<accession>A0AAD5E2H4</accession>
<feature type="compositionally biased region" description="Basic and acidic residues" evidence="1">
    <location>
        <begin position="60"/>
        <end position="70"/>
    </location>
</feature>
<dbReference type="EMBL" id="MU620976">
    <property type="protein sequence ID" value="KAI8575574.1"/>
    <property type="molecule type" value="Genomic_DNA"/>
</dbReference>
<proteinExistence type="predicted"/>
<dbReference type="CDD" id="cd00201">
    <property type="entry name" value="WW"/>
    <property type="match status" value="1"/>
</dbReference>
<feature type="compositionally biased region" description="Low complexity" evidence="1">
    <location>
        <begin position="312"/>
        <end position="321"/>
    </location>
</feature>
<dbReference type="AlphaFoldDB" id="A0AAD5E2H4"/>
<dbReference type="InterPro" id="IPR001202">
    <property type="entry name" value="WW_dom"/>
</dbReference>
<feature type="compositionally biased region" description="Polar residues" evidence="1">
    <location>
        <begin position="87"/>
        <end position="110"/>
    </location>
</feature>
<dbReference type="RefSeq" id="XP_051440578.1">
    <property type="nucleotide sequence ID" value="XM_051592246.1"/>
</dbReference>
<feature type="compositionally biased region" description="Basic and acidic residues" evidence="1">
    <location>
        <begin position="554"/>
        <end position="567"/>
    </location>
</feature>
<feature type="compositionally biased region" description="Basic and acidic residues" evidence="1">
    <location>
        <begin position="174"/>
        <end position="189"/>
    </location>
</feature>
<name>A0AAD5E2H4_UMBRA</name>
<reference evidence="2" key="2">
    <citation type="journal article" date="2022" name="Proc. Natl. Acad. Sci. U.S.A.">
        <title>Diploid-dominant life cycles characterize the early evolution of Fungi.</title>
        <authorList>
            <person name="Amses K.R."/>
            <person name="Simmons D.R."/>
            <person name="Longcore J.E."/>
            <person name="Mondo S.J."/>
            <person name="Seto K."/>
            <person name="Jeronimo G.H."/>
            <person name="Bonds A.E."/>
            <person name="Quandt C.A."/>
            <person name="Davis W.J."/>
            <person name="Chang Y."/>
            <person name="Federici B.A."/>
            <person name="Kuo A."/>
            <person name="LaButti K."/>
            <person name="Pangilinan J."/>
            <person name="Andreopoulos W."/>
            <person name="Tritt A."/>
            <person name="Riley R."/>
            <person name="Hundley H."/>
            <person name="Johnson J."/>
            <person name="Lipzen A."/>
            <person name="Barry K."/>
            <person name="Lang B.F."/>
            <person name="Cuomo C.A."/>
            <person name="Buchler N.E."/>
            <person name="Grigoriev I.V."/>
            <person name="Spatafora J.W."/>
            <person name="Stajich J.E."/>
            <person name="James T.Y."/>
        </authorList>
    </citation>
    <scope>NUCLEOTIDE SEQUENCE</scope>
    <source>
        <strain evidence="2">AG</strain>
    </source>
</reference>
<keyword evidence="3" id="KW-1185">Reference proteome</keyword>
<dbReference type="GeneID" id="75917589"/>
<evidence type="ECO:0000313" key="3">
    <source>
        <dbReference type="Proteomes" id="UP001206595"/>
    </source>
</evidence>
<reference evidence="2" key="1">
    <citation type="submission" date="2021-06" db="EMBL/GenBank/DDBJ databases">
        <authorList>
            <consortium name="DOE Joint Genome Institute"/>
            <person name="Mondo S.J."/>
            <person name="Amses K.R."/>
            <person name="Simmons D.R."/>
            <person name="Longcore J.E."/>
            <person name="Seto K."/>
            <person name="Alves G.H."/>
            <person name="Bonds A.E."/>
            <person name="Quandt C.A."/>
            <person name="Davis W.J."/>
            <person name="Chang Y."/>
            <person name="Letcher P.M."/>
            <person name="Powell M.J."/>
            <person name="Kuo A."/>
            <person name="Labutti K."/>
            <person name="Pangilinan J."/>
            <person name="Andreopoulos W."/>
            <person name="Tritt A."/>
            <person name="Riley R."/>
            <person name="Hundley H."/>
            <person name="Johnson J."/>
            <person name="Lipzen A."/>
            <person name="Barry K."/>
            <person name="Berbee M.L."/>
            <person name="Buchler N.E."/>
            <person name="Grigoriev I.V."/>
            <person name="Spatafora J.W."/>
            <person name="Stajich J.E."/>
            <person name="James T.Y."/>
        </authorList>
    </citation>
    <scope>NUCLEOTIDE SEQUENCE</scope>
    <source>
        <strain evidence="2">AG</strain>
    </source>
</reference>